<keyword evidence="2" id="KW-1133">Transmembrane helix</keyword>
<keyword evidence="2" id="KW-0812">Transmembrane</keyword>
<proteinExistence type="predicted"/>
<evidence type="ECO:0000313" key="4">
    <source>
        <dbReference type="Proteomes" id="UP001432322"/>
    </source>
</evidence>
<dbReference type="AlphaFoldDB" id="A0AAV5V2U5"/>
<dbReference type="Proteomes" id="UP001432322">
    <property type="component" value="Unassembled WGS sequence"/>
</dbReference>
<feature type="non-terminal residue" evidence="3">
    <location>
        <position position="1"/>
    </location>
</feature>
<organism evidence="3 4">
    <name type="scientific">Pristionchus fissidentatus</name>
    <dbReference type="NCBI Taxonomy" id="1538716"/>
    <lineage>
        <taxon>Eukaryota</taxon>
        <taxon>Metazoa</taxon>
        <taxon>Ecdysozoa</taxon>
        <taxon>Nematoda</taxon>
        <taxon>Chromadorea</taxon>
        <taxon>Rhabditida</taxon>
        <taxon>Rhabditina</taxon>
        <taxon>Diplogasteromorpha</taxon>
        <taxon>Diplogasteroidea</taxon>
        <taxon>Neodiplogasteridae</taxon>
        <taxon>Pristionchus</taxon>
    </lineage>
</organism>
<feature type="transmembrane region" description="Helical" evidence="2">
    <location>
        <begin position="87"/>
        <end position="114"/>
    </location>
</feature>
<comment type="caution">
    <text evidence="3">The sequence shown here is derived from an EMBL/GenBank/DDBJ whole genome shotgun (WGS) entry which is preliminary data.</text>
</comment>
<sequence>SALSGSLNWHYDNNSELLNSSSRTMQINELSCAKIEVKIESSENNEDDDVNPTHQMAEKRHRKYHIKDEFSSDDSDDGALQWLRDNWISYILAPILIISFIIGGLAFAVCILNVKDRQDEYRREE</sequence>
<feature type="non-terminal residue" evidence="3">
    <location>
        <position position="125"/>
    </location>
</feature>
<keyword evidence="4" id="KW-1185">Reference proteome</keyword>
<dbReference type="EMBL" id="BTSY01000002">
    <property type="protein sequence ID" value="GMT12884.1"/>
    <property type="molecule type" value="Genomic_DNA"/>
</dbReference>
<evidence type="ECO:0000256" key="1">
    <source>
        <dbReference type="SAM" id="MobiDB-lite"/>
    </source>
</evidence>
<keyword evidence="2" id="KW-0472">Membrane</keyword>
<evidence type="ECO:0000313" key="3">
    <source>
        <dbReference type="EMBL" id="GMT12884.1"/>
    </source>
</evidence>
<name>A0AAV5V2U5_9BILA</name>
<protein>
    <submittedName>
        <fullName evidence="3">Uncharacterized protein</fullName>
    </submittedName>
</protein>
<evidence type="ECO:0000256" key="2">
    <source>
        <dbReference type="SAM" id="Phobius"/>
    </source>
</evidence>
<feature type="region of interest" description="Disordered" evidence="1">
    <location>
        <begin position="41"/>
        <end position="62"/>
    </location>
</feature>
<reference evidence="3" key="1">
    <citation type="submission" date="2023-10" db="EMBL/GenBank/DDBJ databases">
        <title>Genome assembly of Pristionchus species.</title>
        <authorList>
            <person name="Yoshida K."/>
            <person name="Sommer R.J."/>
        </authorList>
    </citation>
    <scope>NUCLEOTIDE SEQUENCE</scope>
    <source>
        <strain evidence="3">RS5133</strain>
    </source>
</reference>
<accession>A0AAV5V2U5</accession>
<gene>
    <name evidence="3" type="ORF">PFISCL1PPCAC_4181</name>
</gene>